<feature type="transmembrane region" description="Helical" evidence="3">
    <location>
        <begin position="43"/>
        <end position="63"/>
    </location>
</feature>
<evidence type="ECO:0000313" key="5">
    <source>
        <dbReference type="EMBL" id="GAA1942142.1"/>
    </source>
</evidence>
<feature type="compositionally biased region" description="Polar residues" evidence="2">
    <location>
        <begin position="171"/>
        <end position="183"/>
    </location>
</feature>
<feature type="domain" description="DUF6779" evidence="4">
    <location>
        <begin position="44"/>
        <end position="152"/>
    </location>
</feature>
<feature type="compositionally biased region" description="Pro residues" evidence="2">
    <location>
        <begin position="407"/>
        <end position="418"/>
    </location>
</feature>
<feature type="transmembrane region" description="Helical" evidence="3">
    <location>
        <begin position="20"/>
        <end position="37"/>
    </location>
</feature>
<dbReference type="InterPro" id="IPR046706">
    <property type="entry name" value="DUF6779"/>
</dbReference>
<evidence type="ECO:0000259" key="4">
    <source>
        <dbReference type="Pfam" id="PF20570"/>
    </source>
</evidence>
<feature type="compositionally biased region" description="Basic and acidic residues" evidence="2">
    <location>
        <begin position="190"/>
        <end position="203"/>
    </location>
</feature>
<gene>
    <name evidence="5" type="ORF">GCM10009754_06930</name>
</gene>
<evidence type="ECO:0000256" key="1">
    <source>
        <dbReference type="SAM" id="Coils"/>
    </source>
</evidence>
<protein>
    <recommendedName>
        <fullName evidence="4">DUF6779 domain-containing protein</fullName>
    </recommendedName>
</protein>
<feature type="region of interest" description="Disordered" evidence="2">
    <location>
        <begin position="153"/>
        <end position="609"/>
    </location>
</feature>
<accession>A0ABN2Q2L4</accession>
<organism evidence="5 6">
    <name type="scientific">Amycolatopsis minnesotensis</name>
    <dbReference type="NCBI Taxonomy" id="337894"/>
    <lineage>
        <taxon>Bacteria</taxon>
        <taxon>Bacillati</taxon>
        <taxon>Actinomycetota</taxon>
        <taxon>Actinomycetes</taxon>
        <taxon>Pseudonocardiales</taxon>
        <taxon>Pseudonocardiaceae</taxon>
        <taxon>Amycolatopsis</taxon>
    </lineage>
</organism>
<keyword evidence="6" id="KW-1185">Reference proteome</keyword>
<dbReference type="Pfam" id="PF20570">
    <property type="entry name" value="DUF6779"/>
    <property type="match status" value="1"/>
</dbReference>
<dbReference type="EMBL" id="BAAANN010000002">
    <property type="protein sequence ID" value="GAA1942142.1"/>
    <property type="molecule type" value="Genomic_DNA"/>
</dbReference>
<sequence>MLGMTGVGDDSRGRLTGRSWLVAGLLLAVGSTLALVLSDDARLLRLGIVAALWAALLGAFLAVRYRKHASASEDAVAQAQELYELELEREIAARREFELEVEAEARERADDDAREELDALRVEVSALRESLQTLFGGEVLYERVALTAQATRMRSLEKQRVVQGANGKQIAASSHTPSQNGHGEQNGAEVPDRPTELIDRVIERANGMEQRRPPKPAEKPKQKPSRPEPEADAGPPTRRVPKPVRVTPSTPPKPAQQPARAEPAPRKPEPAPAEPELTRPALDHIERGKPAARPSRAPERQAPAANSEPARPKAADLVKGLEAEWTPSWESKDRPVNDLSAAFPARGAEFGPATRRSHPNGAGNGLPAKSAEAPSGTGAFATGEPSGRDLPPARQGRHLPAEASKPAMPPARPNPPKPEPARQERQEPARQAPAQQPEPMPSGRFEQPRRPEPEPAPSRPSRHGSHTAEPAAASAAEEPRPNPTLPPSAREIQESRSGGRRRRAEDDDVQAAGSAAENTGGRRRRPDGEPPAWEAPDTNGSRHSGSHAKPDDANGSGRRRAAETHGSGHTPQPESSGSHGSGAGRSVTELLAAHGSGETAPRRRRRAED</sequence>
<keyword evidence="3" id="KW-0812">Transmembrane</keyword>
<comment type="caution">
    <text evidence="5">The sequence shown here is derived from an EMBL/GenBank/DDBJ whole genome shotgun (WGS) entry which is preliminary data.</text>
</comment>
<evidence type="ECO:0000256" key="2">
    <source>
        <dbReference type="SAM" id="MobiDB-lite"/>
    </source>
</evidence>
<keyword evidence="1" id="KW-0175">Coiled coil</keyword>
<feature type="coiled-coil region" evidence="1">
    <location>
        <begin position="87"/>
        <end position="130"/>
    </location>
</feature>
<feature type="compositionally biased region" description="Basic and acidic residues" evidence="2">
    <location>
        <begin position="209"/>
        <end position="229"/>
    </location>
</feature>
<feature type="compositionally biased region" description="Basic and acidic residues" evidence="2">
    <location>
        <begin position="419"/>
        <end position="428"/>
    </location>
</feature>
<keyword evidence="3" id="KW-1133">Transmembrane helix</keyword>
<evidence type="ECO:0000256" key="3">
    <source>
        <dbReference type="SAM" id="Phobius"/>
    </source>
</evidence>
<dbReference type="Proteomes" id="UP001501116">
    <property type="component" value="Unassembled WGS sequence"/>
</dbReference>
<evidence type="ECO:0000313" key="6">
    <source>
        <dbReference type="Proteomes" id="UP001501116"/>
    </source>
</evidence>
<reference evidence="5 6" key="1">
    <citation type="journal article" date="2019" name="Int. J. Syst. Evol. Microbiol.">
        <title>The Global Catalogue of Microorganisms (GCM) 10K type strain sequencing project: providing services to taxonomists for standard genome sequencing and annotation.</title>
        <authorList>
            <consortium name="The Broad Institute Genomics Platform"/>
            <consortium name="The Broad Institute Genome Sequencing Center for Infectious Disease"/>
            <person name="Wu L."/>
            <person name="Ma J."/>
        </authorList>
    </citation>
    <scope>NUCLEOTIDE SEQUENCE [LARGE SCALE GENOMIC DNA]</scope>
    <source>
        <strain evidence="5 6">JCM 14545</strain>
    </source>
</reference>
<proteinExistence type="predicted"/>
<name>A0ABN2Q2L4_9PSEU</name>
<keyword evidence="3" id="KW-0472">Membrane</keyword>
<feature type="compositionally biased region" description="Basic and acidic residues" evidence="2">
    <location>
        <begin position="310"/>
        <end position="322"/>
    </location>
</feature>